<dbReference type="AlphaFoldDB" id="T1AQ75"/>
<dbReference type="SUPFAM" id="SSF51219">
    <property type="entry name" value="TRAP-like"/>
    <property type="match status" value="1"/>
</dbReference>
<reference evidence="1" key="1">
    <citation type="submission" date="2013-08" db="EMBL/GenBank/DDBJ databases">
        <authorList>
            <person name="Mendez C."/>
            <person name="Richter M."/>
            <person name="Ferrer M."/>
            <person name="Sanchez J."/>
        </authorList>
    </citation>
    <scope>NUCLEOTIDE SEQUENCE</scope>
</reference>
<reference evidence="1" key="2">
    <citation type="journal article" date="2014" name="ISME J.">
        <title>Microbial stratification in low pH oxic and suboxic macroscopic growths along an acid mine drainage.</title>
        <authorList>
            <person name="Mendez-Garcia C."/>
            <person name="Mesa V."/>
            <person name="Sprenger R.R."/>
            <person name="Richter M."/>
            <person name="Diez M.S."/>
            <person name="Solano J."/>
            <person name="Bargiela R."/>
            <person name="Golyshina O.V."/>
            <person name="Manteca A."/>
            <person name="Ramos J.L."/>
            <person name="Gallego J.R."/>
            <person name="Llorente I."/>
            <person name="Martins Dos Santos V.A."/>
            <person name="Jensen O.N."/>
            <person name="Pelaez A.I."/>
            <person name="Sanchez J."/>
            <person name="Ferrer M."/>
        </authorList>
    </citation>
    <scope>NUCLEOTIDE SEQUENCE</scope>
</reference>
<dbReference type="InterPro" id="IPR016031">
    <property type="entry name" value="Trp_RNA-bd_attenuator-like_dom"/>
</dbReference>
<accession>T1AQ75</accession>
<gene>
    <name evidence="1" type="ORF">B1B_08481</name>
</gene>
<name>T1AQ75_9ZZZZ</name>
<comment type="caution">
    <text evidence="1">The sequence shown here is derived from an EMBL/GenBank/DDBJ whole genome shotgun (WGS) entry which is preliminary data.</text>
</comment>
<evidence type="ECO:0000313" key="1">
    <source>
        <dbReference type="EMBL" id="EQD58663.1"/>
    </source>
</evidence>
<dbReference type="InterPro" id="IPR002838">
    <property type="entry name" value="AIM24"/>
</dbReference>
<dbReference type="Gene3D" id="3.60.160.10">
    <property type="entry name" value="Mitochondrial biogenesis AIM24"/>
    <property type="match status" value="1"/>
</dbReference>
<dbReference type="PANTHER" id="PTHR43657">
    <property type="entry name" value="TRYPTOPHAN RNA-BINDING ATTENUATOR PROTEIN-LIKE PROTEIN"/>
    <property type="match status" value="1"/>
</dbReference>
<dbReference type="Pfam" id="PF01987">
    <property type="entry name" value="AIM24"/>
    <property type="match status" value="1"/>
</dbReference>
<dbReference type="InterPro" id="IPR036983">
    <property type="entry name" value="AIM24_sf"/>
</dbReference>
<feature type="non-terminal residue" evidence="1">
    <location>
        <position position="1"/>
    </location>
</feature>
<proteinExistence type="predicted"/>
<feature type="non-terminal residue" evidence="1">
    <location>
        <position position="176"/>
    </location>
</feature>
<dbReference type="PANTHER" id="PTHR43657:SF1">
    <property type="entry name" value="ALTERED INHERITANCE OF MITOCHONDRIA PROTEIN 24, MITOCHONDRIAL"/>
    <property type="match status" value="1"/>
</dbReference>
<organism evidence="1">
    <name type="scientific">mine drainage metagenome</name>
    <dbReference type="NCBI Taxonomy" id="410659"/>
    <lineage>
        <taxon>unclassified sequences</taxon>
        <taxon>metagenomes</taxon>
        <taxon>ecological metagenomes</taxon>
    </lineage>
</organism>
<sequence>DQTAAVRGAVRRLVSGRQVFLTEAGGQGEIAFSRDAPGQVFPLELPRGATILVREHQFLAATGSMRYSTSRLHGITNNLFGDNGFWVDRFEARDGDGVVWLHGYGNVFEKQLEAGEEIDVEPGAWVYMDPEVRMRPTVYGLRTGLFAGVGQLVFNRFRGPGRVGIQSLYVHLPTAD</sequence>
<protein>
    <submittedName>
        <fullName evidence="1">Protein containing DUF124</fullName>
    </submittedName>
</protein>
<dbReference type="EMBL" id="AUZY01005534">
    <property type="protein sequence ID" value="EQD58663.1"/>
    <property type="molecule type" value="Genomic_DNA"/>
</dbReference>